<gene>
    <name evidence="2" type="ORF">SK128_007515</name>
</gene>
<evidence type="ECO:0000256" key="1">
    <source>
        <dbReference type="SAM" id="MobiDB-lite"/>
    </source>
</evidence>
<dbReference type="Proteomes" id="UP001381693">
    <property type="component" value="Unassembled WGS sequence"/>
</dbReference>
<feature type="compositionally biased region" description="Polar residues" evidence="1">
    <location>
        <begin position="843"/>
        <end position="856"/>
    </location>
</feature>
<protein>
    <submittedName>
        <fullName evidence="2">Uncharacterized protein</fullName>
    </submittedName>
</protein>
<accession>A0AAN9A6E5</accession>
<feature type="compositionally biased region" description="Low complexity" evidence="1">
    <location>
        <begin position="880"/>
        <end position="891"/>
    </location>
</feature>
<organism evidence="2 3">
    <name type="scientific">Halocaridina rubra</name>
    <name type="common">Hawaiian red shrimp</name>
    <dbReference type="NCBI Taxonomy" id="373956"/>
    <lineage>
        <taxon>Eukaryota</taxon>
        <taxon>Metazoa</taxon>
        <taxon>Ecdysozoa</taxon>
        <taxon>Arthropoda</taxon>
        <taxon>Crustacea</taxon>
        <taxon>Multicrustacea</taxon>
        <taxon>Malacostraca</taxon>
        <taxon>Eumalacostraca</taxon>
        <taxon>Eucarida</taxon>
        <taxon>Decapoda</taxon>
        <taxon>Pleocyemata</taxon>
        <taxon>Caridea</taxon>
        <taxon>Atyoidea</taxon>
        <taxon>Atyidae</taxon>
        <taxon>Halocaridina</taxon>
    </lineage>
</organism>
<feature type="compositionally biased region" description="Low complexity" evidence="1">
    <location>
        <begin position="783"/>
        <end position="805"/>
    </location>
</feature>
<comment type="caution">
    <text evidence="2">The sequence shown here is derived from an EMBL/GenBank/DDBJ whole genome shotgun (WGS) entry which is preliminary data.</text>
</comment>
<feature type="compositionally biased region" description="Low complexity" evidence="1">
    <location>
        <begin position="819"/>
        <end position="835"/>
    </location>
</feature>
<dbReference type="EMBL" id="JAXCGZ010009648">
    <property type="protein sequence ID" value="KAK7076493.1"/>
    <property type="molecule type" value="Genomic_DNA"/>
</dbReference>
<proteinExistence type="predicted"/>
<feature type="compositionally biased region" description="Low complexity" evidence="1">
    <location>
        <begin position="861"/>
        <end position="872"/>
    </location>
</feature>
<keyword evidence="3" id="KW-1185">Reference proteome</keyword>
<dbReference type="AlphaFoldDB" id="A0AAN9A6E5"/>
<feature type="compositionally biased region" description="Low complexity" evidence="1">
    <location>
        <begin position="740"/>
        <end position="749"/>
    </location>
</feature>
<evidence type="ECO:0000313" key="3">
    <source>
        <dbReference type="Proteomes" id="UP001381693"/>
    </source>
</evidence>
<feature type="compositionally biased region" description="Basic residues" evidence="1">
    <location>
        <begin position="892"/>
        <end position="904"/>
    </location>
</feature>
<evidence type="ECO:0000313" key="2">
    <source>
        <dbReference type="EMBL" id="KAK7076493.1"/>
    </source>
</evidence>
<feature type="region of interest" description="Disordered" evidence="1">
    <location>
        <begin position="740"/>
        <end position="904"/>
    </location>
</feature>
<reference evidence="2 3" key="1">
    <citation type="submission" date="2023-11" db="EMBL/GenBank/DDBJ databases">
        <title>Halocaridina rubra genome assembly.</title>
        <authorList>
            <person name="Smith C."/>
        </authorList>
    </citation>
    <scope>NUCLEOTIDE SEQUENCE [LARGE SCALE GENOMIC DNA]</scope>
    <source>
        <strain evidence="2">EP-1</strain>
        <tissue evidence="2">Whole</tissue>
    </source>
</reference>
<name>A0AAN9A6E5_HALRR</name>
<feature type="compositionally biased region" description="Low complexity" evidence="1">
    <location>
        <begin position="757"/>
        <end position="776"/>
    </location>
</feature>
<sequence>MAMKSVSFSQLSGISSKVLKEVPPMFSPISISTSSAATTVVTTSSAPLKKIVGSTVVTPVGWNKRGRPTTKPRPVLHSLSAAKLTSNSQGASLSTPLGSVINLGSSNCQVGGRGIMSSNTGSNSKNTSPISTSIILSSSDAGAETHQLPLLRGANGQGPRGGNTGVRVYSGSPKASPPSFLLTNVSTASGVRMATPSMVITNAMNLQSGSGAVSATDSNSLPMSVGSVVVSAGGITGTSSVVGAGRGRVILTSSPRLVRPFVSQGSRTLAPTRSLSTRPTVMLVTSATPPSTTTSIVYPLSRKATTLTTSLTPTTVSNATNHASSLTVASSVPISTFSKTTTVPTGELALLVAASEMSERVVNTSLANDPNAKSIGNTTVIGKSLSTVLTPLVSQPQEISGGSIHDDYKAKGSQTLKDNSEKESIIEGSSNIKTTTLSNFKVETNNTCQAVSSSPPIFTSVTTANSVGQACFTIATGTKHISTSAAVSTVSPVCSTILTTSKKLNVLNIPAGGSTIKQTGTKTTIITSTTTSQGSPTIISTTTECESGAVIKASASTTTTNPQDHISLSISKGAFTTVPASSKTIITSSSAKSENSNMTVNTPIVTSSSVNSLSLATKSMSLSTGSTSSNLSIFSDTIPKTSAVKNTTPKLLTTTTSASNLVITSKSKYLSESEVQRTISTSTSANNSMVSAANTITKMTINTSGVNKVATNSTSSNTSITGTSRSSLLGVAPKTTIITSSSKTSESISNHGSISNTVTSMVSSENESSTSKTPTSGAEIKAKTTSAMDDAKAKAASVPVSSSKTSRGRGTGHISTKTSLSGSAKRSSSAVPSTSKGHAASAVTRTINTSGGVANTRSRRSIGSSSIELVSSKRTRSESSDSTSPRVIIGVRKGRGRPKGRRSR</sequence>